<dbReference type="InterPro" id="IPR021109">
    <property type="entry name" value="Peptidase_aspartic_dom_sf"/>
</dbReference>
<dbReference type="AlphaFoldDB" id="A0A0J8BB99"/>
<evidence type="ECO:0000256" key="8">
    <source>
        <dbReference type="PROSITE-ProRule" id="PRU00176"/>
    </source>
</evidence>
<evidence type="ECO:0000256" key="6">
    <source>
        <dbReference type="ARBA" id="ARBA00022884"/>
    </source>
</evidence>
<evidence type="ECO:0000256" key="2">
    <source>
        <dbReference type="ARBA" id="ARBA00004604"/>
    </source>
</evidence>
<evidence type="ECO:0000256" key="4">
    <source>
        <dbReference type="ARBA" id="ARBA00022525"/>
    </source>
</evidence>
<evidence type="ECO:0000256" key="5">
    <source>
        <dbReference type="ARBA" id="ARBA00022729"/>
    </source>
</evidence>
<name>A0A0J8BB99_BETVV</name>
<protein>
    <recommendedName>
        <fullName evidence="9">RRM domain-containing protein</fullName>
    </recommendedName>
</protein>
<dbReference type="Gramene" id="KMS98161">
    <property type="protein sequence ID" value="KMS98161"/>
    <property type="gene ID" value="BVRB_4g094890"/>
</dbReference>
<organism evidence="10 11">
    <name type="scientific">Beta vulgaris subsp. vulgaris</name>
    <name type="common">Beet</name>
    <dbReference type="NCBI Taxonomy" id="3555"/>
    <lineage>
        <taxon>Eukaryota</taxon>
        <taxon>Viridiplantae</taxon>
        <taxon>Streptophyta</taxon>
        <taxon>Embryophyta</taxon>
        <taxon>Tracheophyta</taxon>
        <taxon>Spermatophyta</taxon>
        <taxon>Magnoliopsida</taxon>
        <taxon>eudicotyledons</taxon>
        <taxon>Gunneridae</taxon>
        <taxon>Pentapetalae</taxon>
        <taxon>Caryophyllales</taxon>
        <taxon>Chenopodiaceae</taxon>
        <taxon>Betoideae</taxon>
        <taxon>Beta</taxon>
    </lineage>
</organism>
<dbReference type="PANTHER" id="PTHR46754">
    <property type="entry name" value="MKI67 FHA DOMAIN-INTERACTING NUCLEOLAR PHOSPHOPROTEIN"/>
    <property type="match status" value="1"/>
</dbReference>
<keyword evidence="4" id="KW-0964">Secreted</keyword>
<dbReference type="PROSITE" id="PS50102">
    <property type="entry name" value="RRM"/>
    <property type="match status" value="1"/>
</dbReference>
<keyword evidence="5" id="KW-0732">Signal</keyword>
<dbReference type="Proteomes" id="UP000035740">
    <property type="component" value="Unassembled WGS sequence"/>
</dbReference>
<dbReference type="SMART" id="SM00360">
    <property type="entry name" value="RRM"/>
    <property type="match status" value="1"/>
</dbReference>
<dbReference type="GO" id="GO:0003723">
    <property type="term" value="F:RNA binding"/>
    <property type="evidence" value="ECO:0007669"/>
    <property type="project" value="UniProtKB-UniRule"/>
</dbReference>
<accession>A0A0J8BB99</accession>
<keyword evidence="7" id="KW-0539">Nucleus</keyword>
<dbReference type="InterPro" id="IPR012677">
    <property type="entry name" value="Nucleotide-bd_a/b_plait_sf"/>
</dbReference>
<dbReference type="SUPFAM" id="SSF50630">
    <property type="entry name" value="Acid proteases"/>
    <property type="match status" value="1"/>
</dbReference>
<dbReference type="InterPro" id="IPR000504">
    <property type="entry name" value="RRM_dom"/>
</dbReference>
<gene>
    <name evidence="10" type="ORF">BVRB_4g094890</name>
</gene>
<dbReference type="InterPro" id="IPR032861">
    <property type="entry name" value="TAXi_N"/>
</dbReference>
<keyword evidence="6 8" id="KW-0694">RNA-binding</keyword>
<dbReference type="FunFam" id="2.40.70.10:FF:000041">
    <property type="entry name" value="Basic 7S globulin"/>
    <property type="match status" value="1"/>
</dbReference>
<dbReference type="Gene3D" id="3.30.70.330">
    <property type="match status" value="1"/>
</dbReference>
<reference evidence="10 11" key="1">
    <citation type="journal article" date="2014" name="Nature">
        <title>The genome of the recently domesticated crop plant sugar beet (Beta vulgaris).</title>
        <authorList>
            <person name="Dohm J.C."/>
            <person name="Minoche A.E."/>
            <person name="Holtgrawe D."/>
            <person name="Capella-Gutierrez S."/>
            <person name="Zakrzewski F."/>
            <person name="Tafer H."/>
            <person name="Rupp O."/>
            <person name="Sorensen T.R."/>
            <person name="Stracke R."/>
            <person name="Reinhardt R."/>
            <person name="Goesmann A."/>
            <person name="Kraft T."/>
            <person name="Schulz B."/>
            <person name="Stadler P.F."/>
            <person name="Schmidt T."/>
            <person name="Gabaldon T."/>
            <person name="Lehrach H."/>
            <person name="Weisshaar B."/>
            <person name="Himmelbauer H."/>
        </authorList>
    </citation>
    <scope>NUCLEOTIDE SEQUENCE [LARGE SCALE GENOMIC DNA]</scope>
    <source>
        <tissue evidence="10">Taproot</tissue>
    </source>
</reference>
<keyword evidence="11" id="KW-1185">Reference proteome</keyword>
<dbReference type="GO" id="GO:0005730">
    <property type="term" value="C:nucleolus"/>
    <property type="evidence" value="ECO:0007669"/>
    <property type="project" value="UniProtKB-SubCell"/>
</dbReference>
<comment type="subcellular location">
    <subcellularLocation>
        <location evidence="2">Nucleus</location>
        <location evidence="2">Nucleolus</location>
    </subcellularLocation>
    <subcellularLocation>
        <location evidence="1">Secreted</location>
        <location evidence="1">Extracellular space</location>
    </subcellularLocation>
</comment>
<sequence length="531" mass="58355">MTKKGQEKSIETNADFLPLEGGPARKLPKGDVSHDKATVLYVGRIPHGFYEDEMEGFFQQFGTIKRLKIARNRKTGKVKHYGFIEFKYPEVAKIVADCMHNYLLLEHMLQVQLIPAERVHPKLWKGVNRRQKVSVDFVQIERLKHNKDRSLEEQRKMLKSILKRDKKRRSKIQAAGIDYECPEICSLANSKSCGTCNAPPRPGCNNNTRGLFPENPFINTATSGELASDVIRITSTDSSNPGPVVKVPNFLFSCAPTSLLKGLSKSVQGIAGLGSTKISPPSQFSSAFSFARKFAICLPSLSEGGNGAILFGDGPYNFFFETDLVSLLTFTPLVTNPVSTGATSFAGEQSSEYFIKVNQLRINNKVVPINKPLLSINSKGNGGTKLSTTIPYTLMQTSIYKSFINVFVNELRITNVTIIKTIAPFKVCVDPSTFSASTGTDGVPWINFELDGASQAWTLIGGNSFVRVNKDVSCLGIMDGGEKPRTSIIIGGLQLEDNLVQVDMAKSRIGFSSSLRISRTSCSMFNFTSIA</sequence>
<evidence type="ECO:0000313" key="10">
    <source>
        <dbReference type="EMBL" id="KMS98161.1"/>
    </source>
</evidence>
<dbReference type="SUPFAM" id="SSF54928">
    <property type="entry name" value="RNA-binding domain, RBD"/>
    <property type="match status" value="1"/>
</dbReference>
<dbReference type="InterPro" id="IPR032799">
    <property type="entry name" value="TAXi_C"/>
</dbReference>
<dbReference type="CDD" id="cd12307">
    <property type="entry name" value="RRM_NIFK_like"/>
    <property type="match status" value="1"/>
</dbReference>
<evidence type="ECO:0000256" key="1">
    <source>
        <dbReference type="ARBA" id="ARBA00004239"/>
    </source>
</evidence>
<evidence type="ECO:0000313" key="11">
    <source>
        <dbReference type="Proteomes" id="UP000035740"/>
    </source>
</evidence>
<dbReference type="Pfam" id="PF00076">
    <property type="entry name" value="RRM_1"/>
    <property type="match status" value="1"/>
</dbReference>
<dbReference type="InterPro" id="IPR035979">
    <property type="entry name" value="RBD_domain_sf"/>
</dbReference>
<evidence type="ECO:0000256" key="7">
    <source>
        <dbReference type="ARBA" id="ARBA00023242"/>
    </source>
</evidence>
<dbReference type="EMBL" id="KQ090265">
    <property type="protein sequence ID" value="KMS98161.1"/>
    <property type="molecule type" value="Genomic_DNA"/>
</dbReference>
<dbReference type="OMA" id="TASAYPM"/>
<comment type="similarity">
    <text evidence="3">Belongs to the peptidase A1 family.</text>
</comment>
<dbReference type="OrthoDB" id="21467at2759"/>
<evidence type="ECO:0000256" key="3">
    <source>
        <dbReference type="ARBA" id="ARBA00007447"/>
    </source>
</evidence>
<dbReference type="GO" id="GO:0005576">
    <property type="term" value="C:extracellular region"/>
    <property type="evidence" value="ECO:0007669"/>
    <property type="project" value="UniProtKB-SubCell"/>
</dbReference>
<feature type="domain" description="RRM" evidence="9">
    <location>
        <begin position="38"/>
        <end position="116"/>
    </location>
</feature>
<evidence type="ECO:0000259" key="9">
    <source>
        <dbReference type="PROSITE" id="PS50102"/>
    </source>
</evidence>
<proteinExistence type="inferred from homology"/>
<dbReference type="eggNOG" id="KOG1339">
    <property type="taxonomic scope" value="Eukaryota"/>
</dbReference>
<dbReference type="Pfam" id="PF14541">
    <property type="entry name" value="TAXi_C"/>
    <property type="match status" value="1"/>
</dbReference>
<dbReference type="Pfam" id="PF14543">
    <property type="entry name" value="TAXi_N"/>
    <property type="match status" value="1"/>
</dbReference>
<dbReference type="Gene3D" id="2.40.70.10">
    <property type="entry name" value="Acid Proteases"/>
    <property type="match status" value="2"/>
</dbReference>